<proteinExistence type="predicted"/>
<name>A0A840DI77_9BACL</name>
<feature type="domain" description="Purine catabolism PurC-like" evidence="1">
    <location>
        <begin position="11"/>
        <end position="130"/>
    </location>
</feature>
<dbReference type="Pfam" id="PF13556">
    <property type="entry name" value="HTH_30"/>
    <property type="match status" value="1"/>
</dbReference>
<accession>A0A840DI77</accession>
<dbReference type="InterPro" id="IPR025736">
    <property type="entry name" value="PucR_C-HTH_dom"/>
</dbReference>
<evidence type="ECO:0000259" key="2">
    <source>
        <dbReference type="Pfam" id="PF13556"/>
    </source>
</evidence>
<dbReference type="Proteomes" id="UP000559598">
    <property type="component" value="Unassembled WGS sequence"/>
</dbReference>
<dbReference type="RefSeq" id="WP_183182881.1">
    <property type="nucleotide sequence ID" value="NZ_BMNP01000002.1"/>
</dbReference>
<dbReference type="PANTHER" id="PTHR33744:SF1">
    <property type="entry name" value="DNA-BINDING TRANSCRIPTIONAL ACTIVATOR ADER"/>
    <property type="match status" value="1"/>
</dbReference>
<comment type="caution">
    <text evidence="3">The sequence shown here is derived from an EMBL/GenBank/DDBJ whole genome shotgun (WGS) entry which is preliminary data.</text>
</comment>
<protein>
    <submittedName>
        <fullName evidence="3">Purine catabolism regulator</fullName>
    </submittedName>
</protein>
<sequence>MHEHFQMTVADVLKRKHFEKAKVIAGHQGVHRIVKWVHVVEVTNIHHLLKGKELILSTGVGWKENESLLCSFLQQLIECDASGLCIEIGTYTSSIPQEVIQLADDHQFPIILFLQEVPFVEITQDIHTHLINRHYQMIANLEAYSQQLNKKLLSIGHYYEILKFLHHYLGHQVLFQMNGKEAEFVPECSEKKKREWLAYVEQPSKQTASQAIQLFHNDYARLSILSTAQEISEFDLLILDRTATAIAQHLLRDLYVEEKKRLAEQEWLKGWLEGEHSPQAISAYLTEHAPQVKAKGGCVVLCKFPSAKLSKDVTYFLLLFRTIFEQQGFHLFSIQLRHSLLFIFVNKRDVNTWKVRMHAGIERLLQSEFMQAKKSSVTLSVGKFVDNLALLPKSYQTAQETSRIQQRLGKKIASYFYEDLHMAKIVSLMESSGHLRDMVNEYLAPIIQHDEKHNGKLLETLKVYLACNGSKKETAERLFIVRQTLYHRLQKLEQLIGDDFMHPEKRLAMECMIYAYEYLPNLLE</sequence>
<dbReference type="EMBL" id="JACIDE010000001">
    <property type="protein sequence ID" value="MBB4072450.1"/>
    <property type="molecule type" value="Genomic_DNA"/>
</dbReference>
<dbReference type="PANTHER" id="PTHR33744">
    <property type="entry name" value="CARBOHYDRATE DIACID REGULATOR"/>
    <property type="match status" value="1"/>
</dbReference>
<feature type="domain" description="PucR C-terminal helix-turn-helix" evidence="2">
    <location>
        <begin position="457"/>
        <end position="511"/>
    </location>
</feature>
<evidence type="ECO:0000313" key="4">
    <source>
        <dbReference type="Proteomes" id="UP000559598"/>
    </source>
</evidence>
<dbReference type="AlphaFoldDB" id="A0A840DI77"/>
<evidence type="ECO:0000259" key="1">
    <source>
        <dbReference type="Pfam" id="PF07905"/>
    </source>
</evidence>
<evidence type="ECO:0000313" key="3">
    <source>
        <dbReference type="EMBL" id="MBB4072450.1"/>
    </source>
</evidence>
<reference evidence="3 4" key="1">
    <citation type="submission" date="2020-08" db="EMBL/GenBank/DDBJ databases">
        <title>Genomic Encyclopedia of Type Strains, Phase IV (KMG-IV): sequencing the most valuable type-strain genomes for metagenomic binning, comparative biology and taxonomic classification.</title>
        <authorList>
            <person name="Goeker M."/>
        </authorList>
    </citation>
    <scope>NUCLEOTIDE SEQUENCE [LARGE SCALE GENOMIC DNA]</scope>
    <source>
        <strain evidence="3 4">DSM 17075</strain>
    </source>
</reference>
<dbReference type="Pfam" id="PF07905">
    <property type="entry name" value="PucR"/>
    <property type="match status" value="1"/>
</dbReference>
<keyword evidence="4" id="KW-1185">Reference proteome</keyword>
<organism evidence="3 4">
    <name type="scientific">Anoxybacteroides voinovskiense</name>
    <dbReference type="NCBI Taxonomy" id="230470"/>
    <lineage>
        <taxon>Bacteria</taxon>
        <taxon>Bacillati</taxon>
        <taxon>Bacillota</taxon>
        <taxon>Bacilli</taxon>
        <taxon>Bacillales</taxon>
        <taxon>Anoxybacillaceae</taxon>
        <taxon>Anoxybacteroides</taxon>
    </lineage>
</organism>
<dbReference type="InterPro" id="IPR012914">
    <property type="entry name" value="PucR_dom"/>
</dbReference>
<dbReference type="InterPro" id="IPR042070">
    <property type="entry name" value="PucR_C-HTH_sf"/>
</dbReference>
<gene>
    <name evidence="3" type="ORF">GGR02_000196</name>
</gene>
<dbReference type="Gene3D" id="1.10.10.2840">
    <property type="entry name" value="PucR C-terminal helix-turn-helix domain"/>
    <property type="match status" value="1"/>
</dbReference>
<dbReference type="InterPro" id="IPR051448">
    <property type="entry name" value="CdaR-like_regulators"/>
</dbReference>